<evidence type="ECO:0000313" key="7">
    <source>
        <dbReference type="Proteomes" id="UP000000787"/>
    </source>
</evidence>
<dbReference type="GO" id="GO:0051607">
    <property type="term" value="P:defense response to virus"/>
    <property type="evidence" value="ECO:0007669"/>
    <property type="project" value="UniProtKB-KW"/>
</dbReference>
<accession>A9AWU3</accession>
<dbReference type="STRING" id="316274.Haur_0696"/>
<proteinExistence type="inferred from homology"/>
<dbReference type="InParanoid" id="A9AWU3"/>
<dbReference type="Pfam" id="PF09701">
    <property type="entry name" value="Cas_Cmr5"/>
    <property type="match status" value="1"/>
</dbReference>
<comment type="similarity">
    <text evidence="2">Belongs to the CRISPR system Cmr5 family.</text>
</comment>
<dbReference type="HOGENOM" id="CLU_120836_2_1_0"/>
<keyword evidence="7" id="KW-1185">Reference proteome</keyword>
<dbReference type="SUPFAM" id="SSF158568">
    <property type="entry name" value="AF1862-like"/>
    <property type="match status" value="1"/>
</dbReference>
<reference evidence="6 7" key="1">
    <citation type="journal article" date="2011" name="Stand. Genomic Sci.">
        <title>Complete genome sequence of the filamentous gliding predatory bacterium Herpetosiphon aurantiacus type strain (114-95(T)).</title>
        <authorList>
            <person name="Kiss H."/>
            <person name="Nett M."/>
            <person name="Domin N."/>
            <person name="Martin K."/>
            <person name="Maresca J.A."/>
            <person name="Copeland A."/>
            <person name="Lapidus A."/>
            <person name="Lucas S."/>
            <person name="Berry K.W."/>
            <person name="Glavina Del Rio T."/>
            <person name="Dalin E."/>
            <person name="Tice H."/>
            <person name="Pitluck S."/>
            <person name="Richardson P."/>
            <person name="Bruce D."/>
            <person name="Goodwin L."/>
            <person name="Han C."/>
            <person name="Detter J.C."/>
            <person name="Schmutz J."/>
            <person name="Brettin T."/>
            <person name="Land M."/>
            <person name="Hauser L."/>
            <person name="Kyrpides N.C."/>
            <person name="Ivanova N."/>
            <person name="Goker M."/>
            <person name="Woyke T."/>
            <person name="Klenk H.P."/>
            <person name="Bryant D.A."/>
        </authorList>
    </citation>
    <scope>NUCLEOTIDE SEQUENCE [LARGE SCALE GENOMIC DNA]</scope>
    <source>
        <strain evidence="7">ATCC 23779 / DSM 785 / 114-95</strain>
    </source>
</reference>
<dbReference type="Gene3D" id="1.10.520.30">
    <property type="entry name" value="AF1862-like domain"/>
    <property type="match status" value="1"/>
</dbReference>
<dbReference type="Proteomes" id="UP000000787">
    <property type="component" value="Chromosome"/>
</dbReference>
<dbReference type="CDD" id="cd09749">
    <property type="entry name" value="Cmr5_III-B"/>
    <property type="match status" value="1"/>
</dbReference>
<evidence type="ECO:0000256" key="2">
    <source>
        <dbReference type="ARBA" id="ARBA00006161"/>
    </source>
</evidence>
<evidence type="ECO:0000256" key="5">
    <source>
        <dbReference type="ARBA" id="ARBA00030001"/>
    </source>
</evidence>
<sequence>MSNSVFQTRDQQYAASAYAHIEEVLEKYPKLDVKSGDTLALLYKKNRKRYGVIAHKLPILIRTAGLTQALAFISSRSKKKKTGKEDEFSLFLSHLAKTINIDTNDLVQYSIQQHLSNYMYITQQVLDALLWYKRFAQSVLDVDPTDQLDDEQGAEV</sequence>
<comment type="subcellular location">
    <subcellularLocation>
        <location evidence="1">Cytoplasm</location>
    </subcellularLocation>
</comment>
<evidence type="ECO:0000256" key="1">
    <source>
        <dbReference type="ARBA" id="ARBA00004496"/>
    </source>
</evidence>
<dbReference type="NCBIfam" id="TIGR01881">
    <property type="entry name" value="cas_Cmr5"/>
    <property type="match status" value="1"/>
</dbReference>
<evidence type="ECO:0000313" key="6">
    <source>
        <dbReference type="EMBL" id="ABX03344.1"/>
    </source>
</evidence>
<keyword evidence="4" id="KW-0051">Antiviral defense</keyword>
<dbReference type="GO" id="GO:0005737">
    <property type="term" value="C:cytoplasm"/>
    <property type="evidence" value="ECO:0007669"/>
    <property type="project" value="UniProtKB-SubCell"/>
</dbReference>
<evidence type="ECO:0000256" key="4">
    <source>
        <dbReference type="ARBA" id="ARBA00023118"/>
    </source>
</evidence>
<organism evidence="6 7">
    <name type="scientific">Herpetosiphon aurantiacus (strain ATCC 23779 / DSM 785 / 114-95)</name>
    <dbReference type="NCBI Taxonomy" id="316274"/>
    <lineage>
        <taxon>Bacteria</taxon>
        <taxon>Bacillati</taxon>
        <taxon>Chloroflexota</taxon>
        <taxon>Chloroflexia</taxon>
        <taxon>Herpetosiphonales</taxon>
        <taxon>Herpetosiphonaceae</taxon>
        <taxon>Herpetosiphon</taxon>
    </lineage>
</organism>
<protein>
    <recommendedName>
        <fullName evidence="5">CRISPR type III-B/RAMP module-associated protein Cmr5</fullName>
    </recommendedName>
</protein>
<dbReference type="eggNOG" id="COG3337">
    <property type="taxonomic scope" value="Bacteria"/>
</dbReference>
<keyword evidence="3" id="KW-0963">Cytoplasm</keyword>
<evidence type="ECO:0000256" key="3">
    <source>
        <dbReference type="ARBA" id="ARBA00022490"/>
    </source>
</evidence>
<name>A9AWU3_HERA2</name>
<dbReference type="AlphaFoldDB" id="A9AWU3"/>
<dbReference type="EMBL" id="CP000875">
    <property type="protein sequence ID" value="ABX03344.1"/>
    <property type="molecule type" value="Genomic_DNA"/>
</dbReference>
<dbReference type="InterPro" id="IPR023101">
    <property type="entry name" value="AF1862-like_dom_sf"/>
</dbReference>
<dbReference type="InterPro" id="IPR010160">
    <property type="entry name" value="CRISPR-assoc_prot_Cmr5"/>
</dbReference>
<gene>
    <name evidence="6" type="ordered locus">Haur_0696</name>
</gene>
<dbReference type="KEGG" id="hau:Haur_0696"/>
<dbReference type="BioCyc" id="HAUR316274:GHYA-708-MONOMER"/>